<accession>A0A135RWR7</accession>
<evidence type="ECO:0000313" key="2">
    <source>
        <dbReference type="EMBL" id="KXH28086.1"/>
    </source>
</evidence>
<name>A0A135RWR7_9PEZI</name>
<evidence type="ECO:0000256" key="1">
    <source>
        <dbReference type="SAM" id="MobiDB-lite"/>
    </source>
</evidence>
<proteinExistence type="predicted"/>
<dbReference type="Proteomes" id="UP000070121">
    <property type="component" value="Unassembled WGS sequence"/>
</dbReference>
<protein>
    <submittedName>
        <fullName evidence="2">Uncharacterized protein</fullName>
    </submittedName>
</protein>
<dbReference type="EMBL" id="JFFI01002633">
    <property type="protein sequence ID" value="KXH28086.1"/>
    <property type="molecule type" value="Genomic_DNA"/>
</dbReference>
<evidence type="ECO:0000313" key="3">
    <source>
        <dbReference type="Proteomes" id="UP000070121"/>
    </source>
</evidence>
<dbReference type="OrthoDB" id="4851849at2759"/>
<reference evidence="2 3" key="1">
    <citation type="submission" date="2014-02" db="EMBL/GenBank/DDBJ databases">
        <title>The genome sequence of Colletotrichum salicis CBS 607.94.</title>
        <authorList>
            <person name="Baroncelli R."/>
            <person name="Thon M.R."/>
        </authorList>
    </citation>
    <scope>NUCLEOTIDE SEQUENCE [LARGE SCALE GENOMIC DNA]</scope>
    <source>
        <strain evidence="2 3">CBS 607.94</strain>
    </source>
</reference>
<dbReference type="AlphaFoldDB" id="A0A135RWR7"/>
<keyword evidence="3" id="KW-1185">Reference proteome</keyword>
<organism evidence="2 3">
    <name type="scientific">Colletotrichum salicis</name>
    <dbReference type="NCBI Taxonomy" id="1209931"/>
    <lineage>
        <taxon>Eukaryota</taxon>
        <taxon>Fungi</taxon>
        <taxon>Dikarya</taxon>
        <taxon>Ascomycota</taxon>
        <taxon>Pezizomycotina</taxon>
        <taxon>Sordariomycetes</taxon>
        <taxon>Hypocreomycetidae</taxon>
        <taxon>Glomerellales</taxon>
        <taxon>Glomerellaceae</taxon>
        <taxon>Colletotrichum</taxon>
        <taxon>Colletotrichum acutatum species complex</taxon>
    </lineage>
</organism>
<sequence>MTLEITGNLQKRFVQDAVLLHQLNPVRGSPTAYGLDRHPHDTDVSREVFLKRKFLASFALLASTHKDGDRVSAATLEVGAPEGSIVRIASNAGVCASTLVLLRDVMEDLQNVSVMGLTDERRMSVLLKIISLDSPKIRHYFAELRKHRSDILRTEQFLSQLFSTFNPNEIEKFFTWMGNLSAITTVTAEASPLELLPYILWAEKAKWEFSTYLEAVFSAQCIDSPVWIYSIYKLGRYAVASRALCQLPAEYRGLFCPMRIEAVEPFERLEFIMKENELPLRDTLRRFVGGQEEEFARRLATIWGVTNPEPRFREACHLQLAVHAELQLIAFYDQNPELMPPFRFMGLDSTAGVSLTGLVNYRPPSPAESLNTTDACSPPGSSIKSSPDSPENEDDEAPGRIPPTRGEELSPKQAGQSNPKRQSHYLHRRDLAASEDILDVSQKPSWQKLVEILSDIEHFGVHYVEEKEFLVIDENLWVRNERQFHACLQFLRNSGCRNVGIEVRTYDSLSLKTT</sequence>
<comment type="caution">
    <text evidence="2">The sequence shown here is derived from an EMBL/GenBank/DDBJ whole genome shotgun (WGS) entry which is preliminary data.</text>
</comment>
<feature type="compositionally biased region" description="Polar residues" evidence="1">
    <location>
        <begin position="368"/>
        <end position="389"/>
    </location>
</feature>
<gene>
    <name evidence="2" type="ORF">CSAL01_05096</name>
</gene>
<feature type="region of interest" description="Disordered" evidence="1">
    <location>
        <begin position="364"/>
        <end position="424"/>
    </location>
</feature>